<accession>A0A512PKD5</accession>
<dbReference type="Proteomes" id="UP000321569">
    <property type="component" value="Unassembled WGS sequence"/>
</dbReference>
<dbReference type="Gene3D" id="1.10.3210.10">
    <property type="entry name" value="Hypothetical protein af1432"/>
    <property type="match status" value="1"/>
</dbReference>
<evidence type="ECO:0000313" key="2">
    <source>
        <dbReference type="Proteomes" id="UP000321569"/>
    </source>
</evidence>
<name>A0A512PKD5_9LACO</name>
<dbReference type="AlphaFoldDB" id="A0A512PKD5"/>
<protein>
    <submittedName>
        <fullName evidence="1">Uncharacterized protein</fullName>
    </submittedName>
</protein>
<dbReference type="STRING" id="1423795.FD12_GL002227"/>
<proteinExistence type="predicted"/>
<organism evidence="1 2">
    <name type="scientific">Lentilactobacillus rapi</name>
    <dbReference type="NCBI Taxonomy" id="481723"/>
    <lineage>
        <taxon>Bacteria</taxon>
        <taxon>Bacillati</taxon>
        <taxon>Bacillota</taxon>
        <taxon>Bacilli</taxon>
        <taxon>Lactobacillales</taxon>
        <taxon>Lactobacillaceae</taxon>
        <taxon>Lentilactobacillus</taxon>
    </lineage>
</organism>
<evidence type="ECO:0000313" key="1">
    <source>
        <dbReference type="EMBL" id="GEP71642.1"/>
    </source>
</evidence>
<reference evidence="1 2" key="1">
    <citation type="submission" date="2019-07" db="EMBL/GenBank/DDBJ databases">
        <title>Whole genome shotgun sequence of Lactobacillus rapi NBRC 109618.</title>
        <authorList>
            <person name="Hosoyama A."/>
            <person name="Uohara A."/>
            <person name="Ohji S."/>
            <person name="Ichikawa N."/>
        </authorList>
    </citation>
    <scope>NUCLEOTIDE SEQUENCE [LARGE SCALE GENOMIC DNA]</scope>
    <source>
        <strain evidence="1 2">NBRC 109618</strain>
    </source>
</reference>
<dbReference type="EMBL" id="BKAM01000002">
    <property type="protein sequence ID" value="GEP71642.1"/>
    <property type="molecule type" value="Genomic_DNA"/>
</dbReference>
<gene>
    <name evidence="1" type="ORF">LRA02_05100</name>
</gene>
<sequence length="56" mass="6676">MYKESLSTMLKYRDMACVHYVIKEIIPEMLAENFTTQDKLRNLTRKVLKKEHVSSN</sequence>
<comment type="caution">
    <text evidence="1">The sequence shown here is derived from an EMBL/GenBank/DDBJ whole genome shotgun (WGS) entry which is preliminary data.</text>
</comment>